<dbReference type="AlphaFoldDB" id="A0A069E484"/>
<dbReference type="Pfam" id="PF03992">
    <property type="entry name" value="ABM"/>
    <property type="match status" value="1"/>
</dbReference>
<sequence length="98" mass="11053">MIVIEGTVRVPPERIEAARPAMETMIRASRAESGCIDYAYSVDLLDPGLVRVTERWESREALKAHFATPHMAAWREEIASLGITDRSLRLYEADPEPI</sequence>
<dbReference type="EMBL" id="ARYH01000001">
    <property type="protein sequence ID" value="KCZ84817.1"/>
    <property type="molecule type" value="Genomic_DNA"/>
</dbReference>
<dbReference type="eggNOG" id="COG1359">
    <property type="taxonomic scope" value="Bacteria"/>
</dbReference>
<dbReference type="PATRIC" id="fig|1280949.3.peg.824"/>
<name>A0A069E484_9PROT</name>
<evidence type="ECO:0000313" key="3">
    <source>
        <dbReference type="Proteomes" id="UP000027446"/>
    </source>
</evidence>
<dbReference type="SUPFAM" id="SSF54909">
    <property type="entry name" value="Dimeric alpha+beta barrel"/>
    <property type="match status" value="1"/>
</dbReference>
<proteinExistence type="predicted"/>
<dbReference type="PANTHER" id="PTHR33336">
    <property type="entry name" value="QUINOL MONOOXYGENASE YGIN-RELATED"/>
    <property type="match status" value="1"/>
</dbReference>
<reference evidence="2 3" key="1">
    <citation type="journal article" date="2014" name="Antonie Van Leeuwenhoek">
        <title>Hyphomonas beringensis sp. nov. and Hyphomonas chukchiensis sp. nov., isolated from surface seawater of the Bering Sea and Chukchi Sea.</title>
        <authorList>
            <person name="Li C."/>
            <person name="Lai Q."/>
            <person name="Li G."/>
            <person name="Dong C."/>
            <person name="Wang J."/>
            <person name="Liao Y."/>
            <person name="Shao Z."/>
        </authorList>
    </citation>
    <scope>NUCLEOTIDE SEQUENCE [LARGE SCALE GENOMIC DNA]</scope>
    <source>
        <strain evidence="2 3">MHS-3</strain>
    </source>
</reference>
<gene>
    <name evidence="2" type="ORF">HAD_04020</name>
</gene>
<dbReference type="InterPro" id="IPR050744">
    <property type="entry name" value="AI-2_Isomerase_LsrG"/>
</dbReference>
<organism evidence="2 3">
    <name type="scientific">Hyphomonas adhaerens MHS-3</name>
    <dbReference type="NCBI Taxonomy" id="1280949"/>
    <lineage>
        <taxon>Bacteria</taxon>
        <taxon>Pseudomonadati</taxon>
        <taxon>Pseudomonadota</taxon>
        <taxon>Alphaproteobacteria</taxon>
        <taxon>Hyphomonadales</taxon>
        <taxon>Hyphomonadaceae</taxon>
        <taxon>Hyphomonas</taxon>
    </lineage>
</organism>
<dbReference type="OrthoDB" id="287932at2"/>
<evidence type="ECO:0000259" key="1">
    <source>
        <dbReference type="PROSITE" id="PS51725"/>
    </source>
</evidence>
<dbReference type="STRING" id="1280949.HAD_04020"/>
<evidence type="ECO:0000313" key="2">
    <source>
        <dbReference type="EMBL" id="KCZ84817.1"/>
    </source>
</evidence>
<dbReference type="PROSITE" id="PS51725">
    <property type="entry name" value="ABM"/>
    <property type="match status" value="1"/>
</dbReference>
<dbReference type="InterPro" id="IPR007138">
    <property type="entry name" value="ABM_dom"/>
</dbReference>
<feature type="domain" description="ABM" evidence="1">
    <location>
        <begin position="2"/>
        <end position="90"/>
    </location>
</feature>
<dbReference type="InterPro" id="IPR011008">
    <property type="entry name" value="Dimeric_a/b-barrel"/>
</dbReference>
<dbReference type="Gene3D" id="3.30.70.100">
    <property type="match status" value="1"/>
</dbReference>
<protein>
    <recommendedName>
        <fullName evidence="1">ABM domain-containing protein</fullName>
    </recommendedName>
</protein>
<keyword evidence="3" id="KW-1185">Reference proteome</keyword>
<comment type="caution">
    <text evidence="2">The sequence shown here is derived from an EMBL/GenBank/DDBJ whole genome shotgun (WGS) entry which is preliminary data.</text>
</comment>
<dbReference type="PANTHER" id="PTHR33336:SF3">
    <property type="entry name" value="ABM DOMAIN-CONTAINING PROTEIN"/>
    <property type="match status" value="1"/>
</dbReference>
<dbReference type="Proteomes" id="UP000027446">
    <property type="component" value="Unassembled WGS sequence"/>
</dbReference>
<accession>A0A069E484</accession>
<dbReference type="GO" id="GO:0003824">
    <property type="term" value="F:catalytic activity"/>
    <property type="evidence" value="ECO:0007669"/>
    <property type="project" value="TreeGrafter"/>
</dbReference>
<dbReference type="RefSeq" id="WP_035569581.1">
    <property type="nucleotide sequence ID" value="NZ_ARYH01000001.1"/>
</dbReference>